<feature type="chain" id="PRO_5022824213" evidence="2">
    <location>
        <begin position="24"/>
        <end position="223"/>
    </location>
</feature>
<evidence type="ECO:0000313" key="4">
    <source>
        <dbReference type="Proteomes" id="UP000321412"/>
    </source>
</evidence>
<dbReference type="RefSeq" id="WP_146981416.1">
    <property type="nucleotide sequence ID" value="NZ_VOSM01000004.1"/>
</dbReference>
<accession>A0A5C6XI52</accession>
<feature type="region of interest" description="Disordered" evidence="1">
    <location>
        <begin position="21"/>
        <end position="97"/>
    </location>
</feature>
<feature type="compositionally biased region" description="Acidic residues" evidence="1">
    <location>
        <begin position="55"/>
        <end position="91"/>
    </location>
</feature>
<feature type="signal peptide" evidence="2">
    <location>
        <begin position="1"/>
        <end position="23"/>
    </location>
</feature>
<evidence type="ECO:0000313" key="3">
    <source>
        <dbReference type="EMBL" id="TXD37205.1"/>
    </source>
</evidence>
<evidence type="ECO:0000256" key="1">
    <source>
        <dbReference type="SAM" id="MobiDB-lite"/>
    </source>
</evidence>
<sequence length="223" mass="22848">MKAMMWKVVCVALVCGVGAAGCAGDAEDPSDVGQLQDGGGDAGEDASEDANAPDVADEPDADAPDADAPDADAPDAEEPDADAPDVDETPEGDGTSCEQAIDVSEGVVLEDQTTVGAPENQDADGDGCPSGRISGPELIYVVSPSEPTSYRVRVEPNEVSFDPMIYVRSGCETSVCLAGTVLNGPGSPETLSFEAPGGVPSYIFVDGEWLSEGSFRLEVTIEE</sequence>
<organism evidence="3 4">
    <name type="scientific">Lujinxingia vulgaris</name>
    <dbReference type="NCBI Taxonomy" id="2600176"/>
    <lineage>
        <taxon>Bacteria</taxon>
        <taxon>Deltaproteobacteria</taxon>
        <taxon>Bradymonadales</taxon>
        <taxon>Lujinxingiaceae</taxon>
        <taxon>Lujinxingia</taxon>
    </lineage>
</organism>
<name>A0A5C6XI52_9DELT</name>
<dbReference type="PROSITE" id="PS51257">
    <property type="entry name" value="PROKAR_LIPOPROTEIN"/>
    <property type="match status" value="1"/>
</dbReference>
<keyword evidence="4" id="KW-1185">Reference proteome</keyword>
<comment type="caution">
    <text evidence="3">The sequence shown here is derived from an EMBL/GenBank/DDBJ whole genome shotgun (WGS) entry which is preliminary data.</text>
</comment>
<proteinExistence type="predicted"/>
<dbReference type="EMBL" id="VOSM01000004">
    <property type="protein sequence ID" value="TXD37205.1"/>
    <property type="molecule type" value="Genomic_DNA"/>
</dbReference>
<protein>
    <submittedName>
        <fullName evidence="3">Uncharacterized protein</fullName>
    </submittedName>
</protein>
<evidence type="ECO:0000256" key="2">
    <source>
        <dbReference type="SAM" id="SignalP"/>
    </source>
</evidence>
<dbReference type="AlphaFoldDB" id="A0A5C6XI52"/>
<keyword evidence="2" id="KW-0732">Signal</keyword>
<dbReference type="Proteomes" id="UP000321412">
    <property type="component" value="Unassembled WGS sequence"/>
</dbReference>
<reference evidence="3 4" key="1">
    <citation type="submission" date="2019-08" db="EMBL/GenBank/DDBJ databases">
        <title>Bradymonadales sp. TMQ4.</title>
        <authorList>
            <person name="Liang Q."/>
        </authorList>
    </citation>
    <scope>NUCLEOTIDE SEQUENCE [LARGE SCALE GENOMIC DNA]</scope>
    <source>
        <strain evidence="3 4">TMQ4</strain>
    </source>
</reference>
<gene>
    <name evidence="3" type="ORF">FRC98_10755</name>
</gene>
<dbReference type="OrthoDB" id="5519157at2"/>